<dbReference type="InterPro" id="IPR013750">
    <property type="entry name" value="GHMP_kinase_C_dom"/>
</dbReference>
<dbReference type="RefSeq" id="WP_008824956.1">
    <property type="nucleotide sequence ID" value="NZ_AFNU02000004.1"/>
</dbReference>
<dbReference type="UniPathway" id="UPA00056">
    <property type="reaction ID" value="UER00094"/>
</dbReference>
<evidence type="ECO:0000256" key="1">
    <source>
        <dbReference type="ARBA" id="ARBA00009684"/>
    </source>
</evidence>
<evidence type="ECO:0000259" key="10">
    <source>
        <dbReference type="Pfam" id="PF00288"/>
    </source>
</evidence>
<keyword evidence="13" id="KW-1185">Reference proteome</keyword>
<dbReference type="Gene3D" id="3.30.70.890">
    <property type="entry name" value="GHMP kinase, C-terminal domain"/>
    <property type="match status" value="1"/>
</dbReference>
<feature type="binding site" evidence="9">
    <location>
        <begin position="93"/>
        <end position="103"/>
    </location>
    <ligand>
        <name>ATP</name>
        <dbReference type="ChEBI" id="CHEBI:30616"/>
    </ligand>
</feature>
<dbReference type="eggNOG" id="COG1947">
    <property type="taxonomic scope" value="Bacteria"/>
</dbReference>
<dbReference type="NCBIfam" id="TIGR00154">
    <property type="entry name" value="ispE"/>
    <property type="match status" value="1"/>
</dbReference>
<dbReference type="InterPro" id="IPR020568">
    <property type="entry name" value="Ribosomal_Su5_D2-typ_SF"/>
</dbReference>
<dbReference type="PIRSF" id="PIRSF010376">
    <property type="entry name" value="IspE"/>
    <property type="match status" value="1"/>
</dbReference>
<protein>
    <recommendedName>
        <fullName evidence="3 9">4-diphosphocytidyl-2-C-methyl-D-erythritol kinase</fullName>
        <shortName evidence="9">CMK</shortName>
        <ecNumber evidence="2 9">2.7.1.148</ecNumber>
    </recommendedName>
    <alternativeName>
        <fullName evidence="8 9">4-(cytidine-5'-diphospho)-2-C-methyl-D-erythritol kinase</fullName>
    </alternativeName>
</protein>
<dbReference type="FunCoup" id="U2FI24">
    <property type="interactions" value="399"/>
</dbReference>
<keyword evidence="7 9" id="KW-0067">ATP-binding</keyword>
<reference evidence="12 13" key="2">
    <citation type="journal article" date="2013" name="PLoS ONE">
        <title>INDIGO - INtegrated Data Warehouse of MIcrobial GenOmes with Examples from the Red Sea Extremophiles.</title>
        <authorList>
            <person name="Alam I."/>
            <person name="Antunes A."/>
            <person name="Kamau A.A."/>
            <person name="Ba Alawi W."/>
            <person name="Kalkatawi M."/>
            <person name="Stingl U."/>
            <person name="Bajic V.B."/>
        </authorList>
    </citation>
    <scope>NUCLEOTIDE SEQUENCE [LARGE SCALE GENOMIC DNA]</scope>
    <source>
        <strain evidence="12 13">SSD-17B</strain>
    </source>
</reference>
<evidence type="ECO:0000256" key="4">
    <source>
        <dbReference type="ARBA" id="ARBA00022679"/>
    </source>
</evidence>
<dbReference type="NCBIfam" id="NF011202">
    <property type="entry name" value="PRK14608.1"/>
    <property type="match status" value="1"/>
</dbReference>
<feature type="active site" evidence="9">
    <location>
        <position position="9"/>
    </location>
</feature>
<reference evidence="12 13" key="1">
    <citation type="journal article" date="2011" name="J. Bacteriol.">
        <title>Genome sequence of Haloplasma contractile, an unusual contractile bacterium from a deep-sea anoxic brine lake.</title>
        <authorList>
            <person name="Antunes A."/>
            <person name="Alam I."/>
            <person name="El Dorry H."/>
            <person name="Siam R."/>
            <person name="Robertson A."/>
            <person name="Bajic V.B."/>
            <person name="Stingl U."/>
        </authorList>
    </citation>
    <scope>NUCLEOTIDE SEQUENCE [LARGE SCALE GENOMIC DNA]</scope>
    <source>
        <strain evidence="12 13">SSD-17B</strain>
    </source>
</reference>
<dbReference type="GO" id="GO:0016114">
    <property type="term" value="P:terpenoid biosynthetic process"/>
    <property type="evidence" value="ECO:0007669"/>
    <property type="project" value="UniProtKB-UniRule"/>
</dbReference>
<evidence type="ECO:0000256" key="3">
    <source>
        <dbReference type="ARBA" id="ARBA00017473"/>
    </source>
</evidence>
<dbReference type="GO" id="GO:0019288">
    <property type="term" value="P:isopentenyl diphosphate biosynthetic process, methylerythritol 4-phosphate pathway"/>
    <property type="evidence" value="ECO:0007669"/>
    <property type="project" value="UniProtKB-UniRule"/>
</dbReference>
<dbReference type="Proteomes" id="UP000005707">
    <property type="component" value="Unassembled WGS sequence"/>
</dbReference>
<feature type="active site" evidence="9">
    <location>
        <position position="135"/>
    </location>
</feature>
<dbReference type="STRING" id="1033810.HLPCO_001451"/>
<evidence type="ECO:0000256" key="7">
    <source>
        <dbReference type="ARBA" id="ARBA00022840"/>
    </source>
</evidence>
<evidence type="ECO:0000256" key="2">
    <source>
        <dbReference type="ARBA" id="ARBA00012052"/>
    </source>
</evidence>
<dbReference type="SUPFAM" id="SSF55060">
    <property type="entry name" value="GHMP Kinase, C-terminal domain"/>
    <property type="match status" value="1"/>
</dbReference>
<gene>
    <name evidence="9 12" type="primary">ispE</name>
    <name evidence="12" type="ORF">HLPCO_001451</name>
</gene>
<dbReference type="Gene3D" id="3.30.230.10">
    <property type="match status" value="1"/>
</dbReference>
<keyword evidence="9" id="KW-0414">Isoprene biosynthesis</keyword>
<keyword evidence="6 9" id="KW-0418">Kinase</keyword>
<dbReference type="GO" id="GO:0005524">
    <property type="term" value="F:ATP binding"/>
    <property type="evidence" value="ECO:0007669"/>
    <property type="project" value="UniProtKB-UniRule"/>
</dbReference>
<evidence type="ECO:0000256" key="5">
    <source>
        <dbReference type="ARBA" id="ARBA00022741"/>
    </source>
</evidence>
<dbReference type="InterPro" id="IPR004424">
    <property type="entry name" value="IspE"/>
</dbReference>
<comment type="caution">
    <text evidence="12">The sequence shown here is derived from an EMBL/GenBank/DDBJ whole genome shotgun (WGS) entry which is preliminary data.</text>
</comment>
<feature type="domain" description="GHMP kinase C-terminal" evidence="11">
    <location>
        <begin position="196"/>
        <end position="270"/>
    </location>
</feature>
<dbReference type="OrthoDB" id="9809438at2"/>
<organism evidence="12 13">
    <name type="scientific">Haloplasma contractile SSD-17B</name>
    <dbReference type="NCBI Taxonomy" id="1033810"/>
    <lineage>
        <taxon>Bacteria</taxon>
        <taxon>Bacillati</taxon>
        <taxon>Mycoplasmatota</taxon>
        <taxon>Mollicutes</taxon>
        <taxon>Haloplasmatales</taxon>
        <taxon>Haloplasmataceae</taxon>
        <taxon>Haloplasma</taxon>
    </lineage>
</organism>
<keyword evidence="5 9" id="KW-0547">Nucleotide-binding</keyword>
<keyword evidence="4 9" id="KW-0808">Transferase</keyword>
<dbReference type="PANTHER" id="PTHR43527">
    <property type="entry name" value="4-DIPHOSPHOCYTIDYL-2-C-METHYL-D-ERYTHRITOL KINASE, CHLOROPLASTIC"/>
    <property type="match status" value="1"/>
</dbReference>
<dbReference type="SUPFAM" id="SSF54211">
    <property type="entry name" value="Ribosomal protein S5 domain 2-like"/>
    <property type="match status" value="1"/>
</dbReference>
<evidence type="ECO:0000256" key="6">
    <source>
        <dbReference type="ARBA" id="ARBA00022777"/>
    </source>
</evidence>
<evidence type="ECO:0000313" key="13">
    <source>
        <dbReference type="Proteomes" id="UP000005707"/>
    </source>
</evidence>
<dbReference type="InterPro" id="IPR014721">
    <property type="entry name" value="Ribsml_uS5_D2-typ_fold_subgr"/>
</dbReference>
<dbReference type="FunFam" id="3.30.230.10:FF:000029">
    <property type="entry name" value="4-diphosphocytidyl-2-C-methyl-D-erythritol kinase"/>
    <property type="match status" value="1"/>
</dbReference>
<comment type="catalytic activity">
    <reaction evidence="9">
        <text>4-CDP-2-C-methyl-D-erythritol + ATP = 4-CDP-2-C-methyl-D-erythritol 2-phosphate + ADP + H(+)</text>
        <dbReference type="Rhea" id="RHEA:18437"/>
        <dbReference type="ChEBI" id="CHEBI:15378"/>
        <dbReference type="ChEBI" id="CHEBI:30616"/>
        <dbReference type="ChEBI" id="CHEBI:57823"/>
        <dbReference type="ChEBI" id="CHEBI:57919"/>
        <dbReference type="ChEBI" id="CHEBI:456216"/>
        <dbReference type="EC" id="2.7.1.148"/>
    </reaction>
</comment>
<sequence length="282" mass="31509">MIHEKAPAKINLTLDVIGKREDGYHELNMVMTTVDLYDRLSISETDEDRIIITTNRRYLPVDNKNLSYKAAKLIKEQYGIKKGVRIHINKNIPVAAGLAGGSSDAAATLRGLDRLWKLNMSFEELSEIGARIGSDVPFCIYGKTALATGRGEIIKPIKPAPKCWVILVKPKFGVSTKHIFSNVEVNSLKHPDTKAMLDAVLNGDYKSMCKNLGNSLEDVTFKRYPDVKKIKEKLLKYGADAALMSGSGPTVFAFVYRENKKNRLINSLDQDKYQIFAVRMLG</sequence>
<accession>U2FI24</accession>
<feature type="domain" description="GHMP kinase N-terminal" evidence="10">
    <location>
        <begin position="65"/>
        <end position="143"/>
    </location>
</feature>
<evidence type="ECO:0000313" key="12">
    <source>
        <dbReference type="EMBL" id="ERJ12465.1"/>
    </source>
</evidence>
<dbReference type="EC" id="2.7.1.148" evidence="2 9"/>
<dbReference type="EMBL" id="AFNU02000004">
    <property type="protein sequence ID" value="ERJ12465.1"/>
    <property type="molecule type" value="Genomic_DNA"/>
</dbReference>
<comment type="pathway">
    <text evidence="9">Isoprenoid biosynthesis; isopentenyl diphosphate biosynthesis via DXP pathway; isopentenyl diphosphate from 1-deoxy-D-xylulose 5-phosphate: step 3/6.</text>
</comment>
<name>U2FI24_9MOLU</name>
<comment type="similarity">
    <text evidence="1 9">Belongs to the GHMP kinase family. IspE subfamily.</text>
</comment>
<dbReference type="GO" id="GO:0050515">
    <property type="term" value="F:4-(cytidine 5'-diphospho)-2-C-methyl-D-erythritol kinase activity"/>
    <property type="evidence" value="ECO:0007669"/>
    <property type="project" value="UniProtKB-UniRule"/>
</dbReference>
<dbReference type="InterPro" id="IPR036554">
    <property type="entry name" value="GHMP_kinase_C_sf"/>
</dbReference>
<dbReference type="InterPro" id="IPR006204">
    <property type="entry name" value="GHMP_kinase_N_dom"/>
</dbReference>
<dbReference type="AlphaFoldDB" id="U2FI24"/>
<evidence type="ECO:0000259" key="11">
    <source>
        <dbReference type="Pfam" id="PF08544"/>
    </source>
</evidence>
<dbReference type="Pfam" id="PF00288">
    <property type="entry name" value="GHMP_kinases_N"/>
    <property type="match status" value="1"/>
</dbReference>
<comment type="function">
    <text evidence="9">Catalyzes the phosphorylation of the position 2 hydroxy group of 4-diphosphocytidyl-2C-methyl-D-erythritol.</text>
</comment>
<dbReference type="InParanoid" id="U2FI24"/>
<dbReference type="HAMAP" id="MF_00061">
    <property type="entry name" value="IspE"/>
    <property type="match status" value="1"/>
</dbReference>
<evidence type="ECO:0000256" key="9">
    <source>
        <dbReference type="HAMAP-Rule" id="MF_00061"/>
    </source>
</evidence>
<dbReference type="Pfam" id="PF08544">
    <property type="entry name" value="GHMP_kinases_C"/>
    <property type="match status" value="1"/>
</dbReference>
<proteinExistence type="inferred from homology"/>
<dbReference type="PANTHER" id="PTHR43527:SF2">
    <property type="entry name" value="4-DIPHOSPHOCYTIDYL-2-C-METHYL-D-ERYTHRITOL KINASE, CHLOROPLASTIC"/>
    <property type="match status" value="1"/>
</dbReference>
<evidence type="ECO:0000256" key="8">
    <source>
        <dbReference type="ARBA" id="ARBA00032554"/>
    </source>
</evidence>